<evidence type="ECO:0000313" key="2">
    <source>
        <dbReference type="Proteomes" id="UP000020077"/>
    </source>
</evidence>
<dbReference type="EMBL" id="JDVG02000133">
    <property type="protein sequence ID" value="KFB73944.1"/>
    <property type="molecule type" value="Genomic_DNA"/>
</dbReference>
<accession>A0A080M9Y7</accession>
<proteinExistence type="predicted"/>
<organism evidence="1 2">
    <name type="scientific">Candidatus Accumulibacter phosphatis</name>
    <dbReference type="NCBI Taxonomy" id="327160"/>
    <lineage>
        <taxon>Bacteria</taxon>
        <taxon>Pseudomonadati</taxon>
        <taxon>Pseudomonadota</taxon>
        <taxon>Betaproteobacteria</taxon>
        <taxon>Candidatus Accumulibacter</taxon>
    </lineage>
</organism>
<name>A0A080M9Y7_9PROT</name>
<sequence>MRGNQRQFKIGRQIGGDGDQRLLLRLAIALHFEVEGRREQLLPAARALRSLFVVALQKGFADVAGSGTRESDQPIDTDFLQHPARDFSPPTHPRRQVGARQQLAELQIALPRATEQQQTIGAVGVAVVGNPDIAAEQRLDPLTARRGIELDQTEEVREVRQRQCRHAVAGSTGNRIGKTDDAVGDRILAVQAEVDERGFRHPAILPRGETTNAMIAMLPAVVALSHC</sequence>
<dbReference type="AlphaFoldDB" id="A0A080M9Y7"/>
<dbReference type="Proteomes" id="UP000020077">
    <property type="component" value="Unassembled WGS sequence"/>
</dbReference>
<evidence type="ECO:0000313" key="1">
    <source>
        <dbReference type="EMBL" id="KFB73944.1"/>
    </source>
</evidence>
<gene>
    <name evidence="1" type="ORF">AW09_000784</name>
</gene>
<comment type="caution">
    <text evidence="1">The sequence shown here is derived from an EMBL/GenBank/DDBJ whole genome shotgun (WGS) entry which is preliminary data.</text>
</comment>
<protein>
    <submittedName>
        <fullName evidence="1">Uncharacterized protein</fullName>
    </submittedName>
</protein>
<reference evidence="1 2" key="1">
    <citation type="submission" date="2014-02" db="EMBL/GenBank/DDBJ databases">
        <title>Expanding our view of genomic diversity in Candidatus Accumulibacter clades.</title>
        <authorList>
            <person name="Skennerton C.T."/>
            <person name="Barr J.J."/>
            <person name="Slater F.R."/>
            <person name="Bond P.L."/>
            <person name="Tyson G.W."/>
        </authorList>
    </citation>
    <scope>NUCLEOTIDE SEQUENCE [LARGE SCALE GENOMIC DNA]</scope>
    <source>
        <strain evidence="2">BA-91</strain>
    </source>
</reference>